<dbReference type="Proteomes" id="UP000261875">
    <property type="component" value="Chromosome"/>
</dbReference>
<dbReference type="OrthoDB" id="9947330at2"/>
<dbReference type="AlphaFoldDB" id="A0A2U8I4M1"/>
<protein>
    <submittedName>
        <fullName evidence="2">Uncharacterized protein</fullName>
    </submittedName>
</protein>
<sequence length="68" mass="7795">MQKTLLKLPILLLPMFAWASHERTISNVCQELWKSGEIQFFPSKICSCEKTSANIGNTFFQSENETDI</sequence>
<evidence type="ECO:0000313" key="2">
    <source>
        <dbReference type="EMBL" id="AWK14106.1"/>
    </source>
</evidence>
<reference evidence="2 3" key="1">
    <citation type="submission" date="2017-05" db="EMBL/GenBank/DDBJ databases">
        <title>Genome sequence of Candidatus Fukatsuia symbiotica and Candidatus Hamiltonella defensa from Acyrthosiphon pisum strain 5D.</title>
        <authorList>
            <person name="Patel V.A."/>
            <person name="Chevignon G."/>
            <person name="Russell J.A."/>
            <person name="Oliver K.M."/>
        </authorList>
    </citation>
    <scope>NUCLEOTIDE SEQUENCE [LARGE SCALE GENOMIC DNA]</scope>
    <source>
        <strain evidence="2 3">5D</strain>
    </source>
</reference>
<feature type="signal peptide" evidence="1">
    <location>
        <begin position="1"/>
        <end position="19"/>
    </location>
</feature>
<keyword evidence="3" id="KW-1185">Reference proteome</keyword>
<dbReference type="EMBL" id="CP021659">
    <property type="protein sequence ID" value="AWK14106.1"/>
    <property type="molecule type" value="Genomic_DNA"/>
</dbReference>
<accession>A0A2U8I4M1</accession>
<evidence type="ECO:0000256" key="1">
    <source>
        <dbReference type="SAM" id="SignalP"/>
    </source>
</evidence>
<proteinExistence type="predicted"/>
<keyword evidence="1" id="KW-0732">Signal</keyword>
<organism evidence="2 3">
    <name type="scientific">Candidatus Fukatsuia symbiotica</name>
    <dbReference type="NCBI Taxonomy" id="1878942"/>
    <lineage>
        <taxon>Bacteria</taxon>
        <taxon>Pseudomonadati</taxon>
        <taxon>Pseudomonadota</taxon>
        <taxon>Gammaproteobacteria</taxon>
        <taxon>Enterobacterales</taxon>
        <taxon>Yersiniaceae</taxon>
        <taxon>Candidatus Fukatsuia</taxon>
    </lineage>
</organism>
<name>A0A2U8I4M1_9GAMM</name>
<evidence type="ECO:0000313" key="3">
    <source>
        <dbReference type="Proteomes" id="UP000261875"/>
    </source>
</evidence>
<dbReference type="KEGG" id="fsm:CCS41_05835"/>
<feature type="chain" id="PRO_5015987648" evidence="1">
    <location>
        <begin position="20"/>
        <end position="68"/>
    </location>
</feature>
<gene>
    <name evidence="2" type="ORF">CCS41_05835</name>
</gene>